<evidence type="ECO:0000313" key="2">
    <source>
        <dbReference type="Proteomes" id="UP000033618"/>
    </source>
</evidence>
<accession>A0A0F5JTA3</accession>
<evidence type="ECO:0000313" key="1">
    <source>
        <dbReference type="EMBL" id="KKB60870.1"/>
    </source>
</evidence>
<comment type="caution">
    <text evidence="1">The sequence shown here is derived from an EMBL/GenBank/DDBJ whole genome shotgun (WGS) entry which is preliminary data.</text>
</comment>
<proteinExistence type="predicted"/>
<dbReference type="EMBL" id="LAQU01000150">
    <property type="protein sequence ID" value="KKB60870.1"/>
    <property type="molecule type" value="Genomic_DNA"/>
</dbReference>
<gene>
    <name evidence="1" type="ORF">WM40_26660</name>
</gene>
<dbReference type="AlphaFoldDB" id="A0A0F5JTA3"/>
<keyword evidence="2" id="KW-1185">Reference proteome</keyword>
<name>A0A0F5JTA3_9BURK</name>
<reference evidence="1 2" key="1">
    <citation type="submission" date="2015-03" db="EMBL/GenBank/DDBJ databases">
        <title>Draft Genome Sequence of Burkholderia andropogonis type strain ICMP2807, isolated from Sorghum bicolor.</title>
        <authorList>
            <person name="Lopes-Santos L."/>
            <person name="Castro D.B."/>
            <person name="Ottoboni L.M."/>
            <person name="Park D."/>
            <person name="Weirc B.S."/>
            <person name="Destefano S.A."/>
        </authorList>
    </citation>
    <scope>NUCLEOTIDE SEQUENCE [LARGE SCALE GENOMIC DNA]</scope>
    <source>
        <strain evidence="1 2">ICMP2807</strain>
    </source>
</reference>
<sequence length="67" mass="7201">MPATAVAEGLSTYCLRPEKAETPPNPLQKSVEVFFPFNVKMHCAGISVPSMNVLLALSNKKGHFANA</sequence>
<protein>
    <submittedName>
        <fullName evidence="1">Uncharacterized protein</fullName>
    </submittedName>
</protein>
<dbReference type="Proteomes" id="UP000033618">
    <property type="component" value="Unassembled WGS sequence"/>
</dbReference>
<organism evidence="1 2">
    <name type="scientific">Robbsia andropogonis</name>
    <dbReference type="NCBI Taxonomy" id="28092"/>
    <lineage>
        <taxon>Bacteria</taxon>
        <taxon>Pseudomonadati</taxon>
        <taxon>Pseudomonadota</taxon>
        <taxon>Betaproteobacteria</taxon>
        <taxon>Burkholderiales</taxon>
        <taxon>Burkholderiaceae</taxon>
        <taxon>Robbsia</taxon>
    </lineage>
</organism>